<dbReference type="GO" id="GO:0003735">
    <property type="term" value="F:structural constituent of ribosome"/>
    <property type="evidence" value="ECO:0007669"/>
    <property type="project" value="InterPro"/>
</dbReference>
<evidence type="ECO:0000256" key="1">
    <source>
        <dbReference type="ARBA" id="ARBA00022980"/>
    </source>
</evidence>
<dbReference type="InterPro" id="IPR020592">
    <property type="entry name" value="Ribosomal_bS16_CS"/>
</dbReference>
<protein>
    <submittedName>
        <fullName evidence="3">SSU ribosomal protein S16p</fullName>
    </submittedName>
</protein>
<accession>A0A3B0WL80</accession>
<keyword evidence="2" id="KW-0687">Ribonucleoprotein</keyword>
<dbReference type="PROSITE" id="PS00732">
    <property type="entry name" value="RIBOSOMAL_S16"/>
    <property type="match status" value="1"/>
</dbReference>
<sequence length="88" mass="9786">MVTIRLSRGGAKKKPFYHIDVKDSRRSRDGRYIERLGYFNPGAIGGEQRLVLDLDRVTHWKSVGAQTSDRVSTLIKQAATQAVTQAAA</sequence>
<dbReference type="GO" id="GO:0005737">
    <property type="term" value="C:cytoplasm"/>
    <property type="evidence" value="ECO:0007669"/>
    <property type="project" value="UniProtKB-ARBA"/>
</dbReference>
<name>A0A3B0WL80_9ZZZZ</name>
<dbReference type="SUPFAM" id="SSF54565">
    <property type="entry name" value="Ribosomal protein S16"/>
    <property type="match status" value="1"/>
</dbReference>
<gene>
    <name evidence="3" type="ORF">MNBD_GAMMA06-2208</name>
</gene>
<evidence type="ECO:0000256" key="2">
    <source>
        <dbReference type="ARBA" id="ARBA00023274"/>
    </source>
</evidence>
<reference evidence="3" key="1">
    <citation type="submission" date="2018-06" db="EMBL/GenBank/DDBJ databases">
        <authorList>
            <person name="Zhirakovskaya E."/>
        </authorList>
    </citation>
    <scope>NUCLEOTIDE SEQUENCE</scope>
</reference>
<keyword evidence="1 3" id="KW-0689">Ribosomal protein</keyword>
<dbReference type="NCBIfam" id="TIGR00002">
    <property type="entry name" value="S16"/>
    <property type="match status" value="1"/>
</dbReference>
<dbReference type="GO" id="GO:0015935">
    <property type="term" value="C:small ribosomal subunit"/>
    <property type="evidence" value="ECO:0007669"/>
    <property type="project" value="TreeGrafter"/>
</dbReference>
<dbReference type="HAMAP" id="MF_00385">
    <property type="entry name" value="Ribosomal_bS16"/>
    <property type="match status" value="1"/>
</dbReference>
<proteinExistence type="inferred from homology"/>
<dbReference type="EMBL" id="UOFD01000008">
    <property type="protein sequence ID" value="VAW50199.1"/>
    <property type="molecule type" value="Genomic_DNA"/>
</dbReference>
<dbReference type="PANTHER" id="PTHR12919">
    <property type="entry name" value="30S RIBOSOMAL PROTEIN S16"/>
    <property type="match status" value="1"/>
</dbReference>
<organism evidence="3">
    <name type="scientific">hydrothermal vent metagenome</name>
    <dbReference type="NCBI Taxonomy" id="652676"/>
    <lineage>
        <taxon>unclassified sequences</taxon>
        <taxon>metagenomes</taxon>
        <taxon>ecological metagenomes</taxon>
    </lineage>
</organism>
<dbReference type="GO" id="GO:0006412">
    <property type="term" value="P:translation"/>
    <property type="evidence" value="ECO:0007669"/>
    <property type="project" value="InterPro"/>
</dbReference>
<dbReference type="Gene3D" id="3.30.1320.10">
    <property type="match status" value="1"/>
</dbReference>
<dbReference type="AlphaFoldDB" id="A0A3B0WL80"/>
<evidence type="ECO:0000313" key="3">
    <source>
        <dbReference type="EMBL" id="VAW50199.1"/>
    </source>
</evidence>
<dbReference type="InterPro" id="IPR000307">
    <property type="entry name" value="Ribosomal_bS16"/>
</dbReference>
<dbReference type="Pfam" id="PF00886">
    <property type="entry name" value="Ribosomal_S16"/>
    <property type="match status" value="1"/>
</dbReference>
<dbReference type="PANTHER" id="PTHR12919:SF20">
    <property type="entry name" value="SMALL RIBOSOMAL SUBUNIT PROTEIN BS16M"/>
    <property type="match status" value="1"/>
</dbReference>
<dbReference type="InterPro" id="IPR023803">
    <property type="entry name" value="Ribosomal_bS16_dom_sf"/>
</dbReference>